<dbReference type="GO" id="GO:0008270">
    <property type="term" value="F:zinc ion binding"/>
    <property type="evidence" value="ECO:0007669"/>
    <property type="project" value="UniProtKB-KW"/>
</dbReference>
<evidence type="ECO:0000256" key="4">
    <source>
        <dbReference type="PROSITE-ProRule" id="PRU00175"/>
    </source>
</evidence>
<evidence type="ECO:0000313" key="7">
    <source>
        <dbReference type="EMBL" id="KAF0033131.1"/>
    </source>
</evidence>
<dbReference type="PROSITE" id="PS00518">
    <property type="entry name" value="ZF_RING_1"/>
    <property type="match status" value="1"/>
</dbReference>
<dbReference type="InterPro" id="IPR001870">
    <property type="entry name" value="B30.2/SPRY"/>
</dbReference>
<dbReference type="InterPro" id="IPR017907">
    <property type="entry name" value="Znf_RING_CS"/>
</dbReference>
<dbReference type="PROSITE" id="PS50089">
    <property type="entry name" value="ZF_RING_2"/>
    <property type="match status" value="1"/>
</dbReference>
<dbReference type="EMBL" id="VEVO01000013">
    <property type="protein sequence ID" value="KAF0033131.1"/>
    <property type="molecule type" value="Genomic_DNA"/>
</dbReference>
<reference evidence="7 8" key="1">
    <citation type="submission" date="2019-06" db="EMBL/GenBank/DDBJ databases">
        <title>Draft genomes of female and male turbot (Scophthalmus maximus).</title>
        <authorList>
            <person name="Xu H."/>
            <person name="Xu X.-W."/>
            <person name="Shao C."/>
            <person name="Chen S."/>
        </authorList>
    </citation>
    <scope>NUCLEOTIDE SEQUENCE [LARGE SCALE GENOMIC DNA]</scope>
    <source>
        <strain evidence="7">Ysfricsl-2016a</strain>
        <tissue evidence="7">Blood</tissue>
    </source>
</reference>
<evidence type="ECO:0000259" key="6">
    <source>
        <dbReference type="PROSITE" id="PS50188"/>
    </source>
</evidence>
<sequence length="458" mass="50536">MTMAEAAAPDPFSEQELTCSICLDLFSEPVTTPCGHNFCQACIGGYWASSPLCTCPLCKQQFHERPQLSVNRVFALIADNYKLTHYGAAGLPMNGDTKTVTNTNSTNPFVTVAAAAAAVWCDVCTAGKRTRVHLRVQKQVARTEQEILNRIREREIHVSDLKRKLEAVKNYAEGEQGDVEHLLNEVSDALDQIRTQVVGGIQNQLDAVMSKGGGLVSRLEAELGQLMDRRATLEVQAISQDHIGFLQSFEEATAPLAESRRDDVDEDSEFSLHFPLVEVKSSLSEVKDKMDDIRMGVRPRSTRGSCEFTTDCDFNVSAAVRARCSPVVFCVSVSSTDLTAAESMLSLRGGASVRRSQWSLRDMKKIKPVSEDVTLNPVTAYPFLILSEDRKQVKNPPRLRQVGVFLDVDVGQVSFYNVKSGSEIYSFMGSSEFTERMFPLLGTGDKEVPLVLMSTKLS</sequence>
<feature type="domain" description="B30.2/SPRY" evidence="6">
    <location>
        <begin position="252"/>
        <end position="458"/>
    </location>
</feature>
<dbReference type="Gene3D" id="3.30.40.10">
    <property type="entry name" value="Zinc/RING finger domain, C3HC4 (zinc finger)"/>
    <property type="match status" value="1"/>
</dbReference>
<evidence type="ECO:0008006" key="9">
    <source>
        <dbReference type="Google" id="ProtNLM"/>
    </source>
</evidence>
<dbReference type="SMART" id="SM00184">
    <property type="entry name" value="RING"/>
    <property type="match status" value="1"/>
</dbReference>
<evidence type="ECO:0000256" key="1">
    <source>
        <dbReference type="ARBA" id="ARBA00022723"/>
    </source>
</evidence>
<evidence type="ECO:0000259" key="5">
    <source>
        <dbReference type="PROSITE" id="PS50089"/>
    </source>
</evidence>
<gene>
    <name evidence="7" type="ORF">F2P81_015421</name>
</gene>
<keyword evidence="2 4" id="KW-0863">Zinc-finger</keyword>
<dbReference type="PANTHER" id="PTHR25465:SF32">
    <property type="entry name" value="BLOODTHIRSTY-RELATED GENE FAMILY, MEMBER 16 ISOFORM X1-RELATED"/>
    <property type="match status" value="1"/>
</dbReference>
<dbReference type="InterPro" id="IPR013320">
    <property type="entry name" value="ConA-like_dom_sf"/>
</dbReference>
<dbReference type="AlphaFoldDB" id="A0A6A4SPZ0"/>
<dbReference type="Gene3D" id="2.60.120.920">
    <property type="match status" value="1"/>
</dbReference>
<dbReference type="PANTHER" id="PTHR25465">
    <property type="entry name" value="B-BOX DOMAIN CONTAINING"/>
    <property type="match status" value="1"/>
</dbReference>
<dbReference type="InterPro" id="IPR043136">
    <property type="entry name" value="B30.2/SPRY_sf"/>
</dbReference>
<keyword evidence="3" id="KW-0862">Zinc</keyword>
<dbReference type="InterPro" id="IPR013083">
    <property type="entry name" value="Znf_RING/FYVE/PHD"/>
</dbReference>
<evidence type="ECO:0000256" key="3">
    <source>
        <dbReference type="ARBA" id="ARBA00022833"/>
    </source>
</evidence>
<evidence type="ECO:0000313" key="8">
    <source>
        <dbReference type="Proteomes" id="UP000438429"/>
    </source>
</evidence>
<dbReference type="InterPro" id="IPR001841">
    <property type="entry name" value="Znf_RING"/>
</dbReference>
<dbReference type="InterPro" id="IPR006574">
    <property type="entry name" value="PRY"/>
</dbReference>
<organism evidence="7 8">
    <name type="scientific">Scophthalmus maximus</name>
    <name type="common">Turbot</name>
    <name type="synonym">Psetta maxima</name>
    <dbReference type="NCBI Taxonomy" id="52904"/>
    <lineage>
        <taxon>Eukaryota</taxon>
        <taxon>Metazoa</taxon>
        <taxon>Chordata</taxon>
        <taxon>Craniata</taxon>
        <taxon>Vertebrata</taxon>
        <taxon>Euteleostomi</taxon>
        <taxon>Actinopterygii</taxon>
        <taxon>Neopterygii</taxon>
        <taxon>Teleostei</taxon>
        <taxon>Neoteleostei</taxon>
        <taxon>Acanthomorphata</taxon>
        <taxon>Carangaria</taxon>
        <taxon>Pleuronectiformes</taxon>
        <taxon>Pleuronectoidei</taxon>
        <taxon>Scophthalmidae</taxon>
        <taxon>Scophthalmus</taxon>
    </lineage>
</organism>
<evidence type="ECO:0000256" key="2">
    <source>
        <dbReference type="ARBA" id="ARBA00022771"/>
    </source>
</evidence>
<feature type="domain" description="RING-type" evidence="5">
    <location>
        <begin position="19"/>
        <end position="59"/>
    </location>
</feature>
<dbReference type="InterPro" id="IPR058030">
    <property type="entry name" value="TRIM8/14/16/25/29/45/65_CC"/>
</dbReference>
<protein>
    <recommendedName>
        <fullName evidence="9">E3 ubiquitin-protein ligase TRIM39-like</fullName>
    </recommendedName>
</protein>
<dbReference type="Pfam" id="PF25600">
    <property type="entry name" value="TRIM_CC"/>
    <property type="match status" value="1"/>
</dbReference>
<dbReference type="Pfam" id="PF13765">
    <property type="entry name" value="PRY"/>
    <property type="match status" value="1"/>
</dbReference>
<accession>A0A6A4SPZ0</accession>
<dbReference type="GO" id="GO:0005737">
    <property type="term" value="C:cytoplasm"/>
    <property type="evidence" value="ECO:0007669"/>
    <property type="project" value="UniProtKB-ARBA"/>
</dbReference>
<name>A0A6A4SPZ0_SCOMX</name>
<dbReference type="InterPro" id="IPR051051">
    <property type="entry name" value="E3_ubiq-ligase_TRIM/RNF"/>
</dbReference>
<dbReference type="Pfam" id="PF13445">
    <property type="entry name" value="zf-RING_UBOX"/>
    <property type="match status" value="1"/>
</dbReference>
<comment type="caution">
    <text evidence="7">The sequence shown here is derived from an EMBL/GenBank/DDBJ whole genome shotgun (WGS) entry which is preliminary data.</text>
</comment>
<dbReference type="PROSITE" id="PS50188">
    <property type="entry name" value="B302_SPRY"/>
    <property type="match status" value="1"/>
</dbReference>
<dbReference type="InterPro" id="IPR027370">
    <property type="entry name" value="Znf-RING_euk"/>
</dbReference>
<keyword evidence="1" id="KW-0479">Metal-binding</keyword>
<dbReference type="SUPFAM" id="SSF49899">
    <property type="entry name" value="Concanavalin A-like lectins/glucanases"/>
    <property type="match status" value="1"/>
</dbReference>
<dbReference type="Proteomes" id="UP000438429">
    <property type="component" value="Unassembled WGS sequence"/>
</dbReference>
<dbReference type="SUPFAM" id="SSF57850">
    <property type="entry name" value="RING/U-box"/>
    <property type="match status" value="1"/>
</dbReference>
<proteinExistence type="predicted"/>